<name>A0A261FN85_9BIFI</name>
<gene>
    <name evidence="2" type="ORF">BMYO_0772</name>
</gene>
<dbReference type="EMBL" id="MWWW01000006">
    <property type="protein sequence ID" value="OZG60641.1"/>
    <property type="molecule type" value="Genomic_DNA"/>
</dbReference>
<comment type="caution">
    <text evidence="2">The sequence shown here is derived from an EMBL/GenBank/DDBJ whole genome shotgun (WGS) entry which is preliminary data.</text>
</comment>
<dbReference type="RefSeq" id="WP_094667267.1">
    <property type="nucleotide sequence ID" value="NZ_MWWW01000006.1"/>
</dbReference>
<dbReference type="InterPro" id="IPR004347">
    <property type="entry name" value="Pup_ligase/deamidase"/>
</dbReference>
<sequence>MPQLRDSGTRSLHAAEPVPSAEMDGFCRIFGVETEYGVAVTGASRPVDAGQVAMTMFQPIVSRSRSTNTYLSNGSRLYLDVGSHPEYATAEARYPREALVQDLAGERVMRNLALKAQTKLRESYGEHATIHVFKNNVDSAGHAFGCHENYLVRRFVPLEAIEHQLLPFLITRQLYTGAGRMTPDGFQITQRADFLDEAVSSATTRSRPMVNTRDEPHADPDSFRRLHVIIGDSNRSQWATWMKLAVTHLVLCVIEEAARRGVPSGFEACALADAGAANRAVSHDVTCRKARLALADPAAYRAVGESLPHERPDTDSGSIVDSIPGAADSDSDGDGNGDAVDRTDMPTALDIQYRYLAIVERFVGQHMDALEDDGRDGAAVDGIGPLASDAGPSHVIAEWRSALDALRDGRIDDLADRVDWIAKKRVLDALKRRRPDATFAQLEQFELDYHDIANGRLYDSLVSRGQLRELVTTSDVERAIHEPPADTRAALRGRFVTAALAAGAQFSADWTHLTVTAPQRHEAVLLDPFDADETPEFTRLMESLGR</sequence>
<accession>A0A261FN85</accession>
<dbReference type="PANTHER" id="PTHR42307:SF3">
    <property type="entry name" value="PUP--PROTEIN LIGASE"/>
    <property type="match status" value="1"/>
</dbReference>
<dbReference type="GO" id="GO:0019941">
    <property type="term" value="P:modification-dependent protein catabolic process"/>
    <property type="evidence" value="ECO:0007669"/>
    <property type="project" value="InterPro"/>
</dbReference>
<dbReference type="GO" id="GO:0005524">
    <property type="term" value="F:ATP binding"/>
    <property type="evidence" value="ECO:0007669"/>
    <property type="project" value="TreeGrafter"/>
</dbReference>
<evidence type="ECO:0000313" key="3">
    <source>
        <dbReference type="Proteomes" id="UP000216871"/>
    </source>
</evidence>
<dbReference type="GO" id="GO:0070490">
    <property type="term" value="P:protein pupylation"/>
    <property type="evidence" value="ECO:0007669"/>
    <property type="project" value="TreeGrafter"/>
</dbReference>
<dbReference type="Pfam" id="PF03136">
    <property type="entry name" value="Pup_ligase"/>
    <property type="match status" value="2"/>
</dbReference>
<organism evidence="2 3">
    <name type="scientific">Bifidobacterium myosotis</name>
    <dbReference type="NCBI Taxonomy" id="1630166"/>
    <lineage>
        <taxon>Bacteria</taxon>
        <taxon>Bacillati</taxon>
        <taxon>Actinomycetota</taxon>
        <taxon>Actinomycetes</taxon>
        <taxon>Bifidobacteriales</taxon>
        <taxon>Bifidobacteriaceae</taxon>
        <taxon>Bifidobacterium</taxon>
    </lineage>
</organism>
<protein>
    <submittedName>
        <fullName evidence="2">Pup--protein ligase</fullName>
    </submittedName>
</protein>
<keyword evidence="2" id="KW-0436">Ligase</keyword>
<evidence type="ECO:0000256" key="1">
    <source>
        <dbReference type="SAM" id="MobiDB-lite"/>
    </source>
</evidence>
<dbReference type="AlphaFoldDB" id="A0A261FN85"/>
<dbReference type="GO" id="GO:0016874">
    <property type="term" value="F:ligase activity"/>
    <property type="evidence" value="ECO:0007669"/>
    <property type="project" value="UniProtKB-KW"/>
</dbReference>
<dbReference type="GO" id="GO:0010498">
    <property type="term" value="P:proteasomal protein catabolic process"/>
    <property type="evidence" value="ECO:0007669"/>
    <property type="project" value="InterPro"/>
</dbReference>
<dbReference type="PANTHER" id="PTHR42307">
    <property type="entry name" value="PUP DEAMIDASE/DEPUPYLASE"/>
    <property type="match status" value="1"/>
</dbReference>
<reference evidence="2 3" key="1">
    <citation type="journal article" date="2017" name="BMC Genomics">
        <title>Comparative genomic and phylogenomic analyses of the Bifidobacteriaceae family.</title>
        <authorList>
            <person name="Lugli G.A."/>
            <person name="Milani C."/>
            <person name="Turroni F."/>
            <person name="Duranti S."/>
            <person name="Mancabelli L."/>
            <person name="Mangifesta M."/>
            <person name="Ferrario C."/>
            <person name="Modesto M."/>
            <person name="Mattarelli P."/>
            <person name="Jiri K."/>
            <person name="van Sinderen D."/>
            <person name="Ventura M."/>
        </authorList>
    </citation>
    <scope>NUCLEOTIDE SEQUENCE [LARGE SCALE GENOMIC DNA]</scope>
    <source>
        <strain evidence="2 3">DSM 100196</strain>
    </source>
</reference>
<evidence type="ECO:0000313" key="2">
    <source>
        <dbReference type="EMBL" id="OZG60641.1"/>
    </source>
</evidence>
<keyword evidence="3" id="KW-1185">Reference proteome</keyword>
<dbReference type="Proteomes" id="UP000216871">
    <property type="component" value="Unassembled WGS sequence"/>
</dbReference>
<proteinExistence type="predicted"/>
<feature type="region of interest" description="Disordered" evidence="1">
    <location>
        <begin position="305"/>
        <end position="343"/>
    </location>
</feature>
<dbReference type="OrthoDB" id="9760627at2"/>